<dbReference type="Proteomes" id="UP000541558">
    <property type="component" value="Unassembled WGS sequence"/>
</dbReference>
<dbReference type="OrthoDB" id="3085827at2759"/>
<evidence type="ECO:0000313" key="2">
    <source>
        <dbReference type="EMBL" id="KAF5331226.1"/>
    </source>
</evidence>
<reference evidence="2 3" key="1">
    <citation type="journal article" date="2020" name="ISME J.">
        <title>Uncovering the hidden diversity of litter-decomposition mechanisms in mushroom-forming fungi.</title>
        <authorList>
            <person name="Floudas D."/>
            <person name="Bentzer J."/>
            <person name="Ahren D."/>
            <person name="Johansson T."/>
            <person name="Persson P."/>
            <person name="Tunlid A."/>
        </authorList>
    </citation>
    <scope>NUCLEOTIDE SEQUENCE [LARGE SCALE GENOMIC DNA]</scope>
    <source>
        <strain evidence="2 3">CBS 175.51</strain>
    </source>
</reference>
<evidence type="ECO:0000313" key="3">
    <source>
        <dbReference type="Proteomes" id="UP000541558"/>
    </source>
</evidence>
<comment type="caution">
    <text evidence="2">The sequence shown here is derived from an EMBL/GenBank/DDBJ whole genome shotgun (WGS) entry which is preliminary data.</text>
</comment>
<dbReference type="AlphaFoldDB" id="A0A8H5FBZ1"/>
<gene>
    <name evidence="2" type="ORF">D9611_013150</name>
</gene>
<feature type="region of interest" description="Disordered" evidence="1">
    <location>
        <begin position="97"/>
        <end position="128"/>
    </location>
</feature>
<evidence type="ECO:0000256" key="1">
    <source>
        <dbReference type="SAM" id="MobiDB-lite"/>
    </source>
</evidence>
<protein>
    <submittedName>
        <fullName evidence="2">Uncharacterized protein</fullName>
    </submittedName>
</protein>
<dbReference type="EMBL" id="JAACJK010000115">
    <property type="protein sequence ID" value="KAF5331226.1"/>
    <property type="molecule type" value="Genomic_DNA"/>
</dbReference>
<keyword evidence="3" id="KW-1185">Reference proteome</keyword>
<name>A0A8H5FBZ1_9AGAR</name>
<organism evidence="2 3">
    <name type="scientific">Ephemerocybe angulata</name>
    <dbReference type="NCBI Taxonomy" id="980116"/>
    <lineage>
        <taxon>Eukaryota</taxon>
        <taxon>Fungi</taxon>
        <taxon>Dikarya</taxon>
        <taxon>Basidiomycota</taxon>
        <taxon>Agaricomycotina</taxon>
        <taxon>Agaricomycetes</taxon>
        <taxon>Agaricomycetidae</taxon>
        <taxon>Agaricales</taxon>
        <taxon>Agaricineae</taxon>
        <taxon>Psathyrellaceae</taxon>
        <taxon>Ephemerocybe</taxon>
    </lineage>
</organism>
<feature type="region of interest" description="Disordered" evidence="1">
    <location>
        <begin position="52"/>
        <end position="82"/>
    </location>
</feature>
<feature type="compositionally biased region" description="Acidic residues" evidence="1">
    <location>
        <begin position="72"/>
        <end position="81"/>
    </location>
</feature>
<proteinExistence type="predicted"/>
<sequence>MSAYRLASALTSRFAELLGFYNIPSAILSSAQETVVPILACRLLLNMRKTEDPGVQKSVSSLLFGPPVPGDNSEDNDDDEPVGIRLRPVRRFAGLGRQGDVKGGTARRDAEAEVGTILASEGNGELRA</sequence>
<accession>A0A8H5FBZ1</accession>